<dbReference type="EMBL" id="CAVMJV010000070">
    <property type="protein sequence ID" value="CAK5088216.1"/>
    <property type="molecule type" value="Genomic_DNA"/>
</dbReference>
<evidence type="ECO:0000313" key="2">
    <source>
        <dbReference type="Proteomes" id="UP001497535"/>
    </source>
</evidence>
<reference evidence="1" key="1">
    <citation type="submission" date="2023-11" db="EMBL/GenBank/DDBJ databases">
        <authorList>
            <person name="Poullet M."/>
        </authorList>
    </citation>
    <scope>NUCLEOTIDE SEQUENCE</scope>
    <source>
        <strain evidence="1">E1834</strain>
    </source>
</reference>
<sequence length="264" mass="29824">MPSNINCWNGEDLPPPSLRPLFSSNKTSKQNSKSNKNEWKELEERLERLNEPIESVKEEKKKIQGIGQLEERLAALRGVDVDIIRRPGLLVVNQEEGQTNGDDERYENEAIKLLNEAEHSLQLGKRLPSSTSNPHNNSAPNNNLKSSGSNQDCSSINSSVINETIAQITASKKNENSTGSISSLDQQSLYPSLEDCVRKTLEDAKNAENEAVEFLRSHGQQQSSNNEENENNRNTGEQQTNNQQKHKNQNLHKLYSFFKKPLFR</sequence>
<dbReference type="Proteomes" id="UP001497535">
    <property type="component" value="Unassembled WGS sequence"/>
</dbReference>
<keyword evidence="2" id="KW-1185">Reference proteome</keyword>
<accession>A0ACB1ACZ6</accession>
<protein>
    <submittedName>
        <fullName evidence="1">Uncharacterized protein</fullName>
    </submittedName>
</protein>
<name>A0ACB1ACZ6_MELEN</name>
<comment type="caution">
    <text evidence="1">The sequence shown here is derived from an EMBL/GenBank/DDBJ whole genome shotgun (WGS) entry which is preliminary data.</text>
</comment>
<proteinExistence type="predicted"/>
<evidence type="ECO:0000313" key="1">
    <source>
        <dbReference type="EMBL" id="CAK5088216.1"/>
    </source>
</evidence>
<organism evidence="1 2">
    <name type="scientific">Meloidogyne enterolobii</name>
    <name type="common">Root-knot nematode worm</name>
    <name type="synonym">Meloidogyne mayaguensis</name>
    <dbReference type="NCBI Taxonomy" id="390850"/>
    <lineage>
        <taxon>Eukaryota</taxon>
        <taxon>Metazoa</taxon>
        <taxon>Ecdysozoa</taxon>
        <taxon>Nematoda</taxon>
        <taxon>Chromadorea</taxon>
        <taxon>Rhabditida</taxon>
        <taxon>Tylenchina</taxon>
        <taxon>Tylenchomorpha</taxon>
        <taxon>Tylenchoidea</taxon>
        <taxon>Meloidogynidae</taxon>
        <taxon>Meloidogyninae</taxon>
        <taxon>Meloidogyne</taxon>
    </lineage>
</organism>
<gene>
    <name evidence="1" type="ORF">MENTE1834_LOCUS35855</name>
</gene>